<gene>
    <name evidence="2" type="ORF">C7A17_24220</name>
</gene>
<dbReference type="Pfam" id="PF05125">
    <property type="entry name" value="Phage_cap_P2"/>
    <property type="match status" value="1"/>
</dbReference>
<feature type="compositionally biased region" description="Polar residues" evidence="1">
    <location>
        <begin position="73"/>
        <end position="84"/>
    </location>
</feature>
<protein>
    <submittedName>
        <fullName evidence="2">Phage major capsid protein, P2 family</fullName>
    </submittedName>
</protein>
<feature type="region of interest" description="Disordered" evidence="1">
    <location>
        <begin position="72"/>
        <end position="92"/>
    </location>
</feature>
<dbReference type="Proteomes" id="UP000238327">
    <property type="component" value="Chromosome"/>
</dbReference>
<dbReference type="InterPro" id="IPR006441">
    <property type="entry name" value="Phage_P2_GpN"/>
</dbReference>
<dbReference type="OrthoDB" id="5464529at2"/>
<proteinExistence type="predicted"/>
<sequence>MQKNTRIAFNGYLATQAKINEVESATETFTVAPTPAQKLEKAIQESNRFLTKINIIPVDEPEGEAILLGVNGPTASRTKTNPTTGKKRQPRDVSALSKDTYACKKTNFDTAFPYAKLDAWAKFPEFQTMLSSSIAVQQGLDRIMIGFNGTSVADDTDLDANPMLEDVNIGWLEKIRLRAPDRVINEGATAGKVRIGPNVKSAANPTGTDDYQTLDGLVFDAIQLLDPWHRKRKDLVVIVDPQLLHEKQLRAVEKGAASNVEENAADEVVTKGRLGGLPIEHDAPFFIDGGVLITPLSNLSLYVQSGKRRRHIRDEPDFDQVADYQSSNEAYVIEDFGAVALVENIEKV</sequence>
<evidence type="ECO:0000313" key="2">
    <source>
        <dbReference type="EMBL" id="AVO55726.1"/>
    </source>
</evidence>
<name>A0A2R3QVE2_ECTME</name>
<dbReference type="RefSeq" id="WP_106741525.1">
    <property type="nucleotide sequence ID" value="NZ_CP027657.1"/>
</dbReference>
<evidence type="ECO:0000313" key="3">
    <source>
        <dbReference type="Proteomes" id="UP000238327"/>
    </source>
</evidence>
<organism evidence="2 3">
    <name type="scientific">Ectopseudomonas mendocina</name>
    <name type="common">Pseudomonas mendocina</name>
    <dbReference type="NCBI Taxonomy" id="300"/>
    <lineage>
        <taxon>Bacteria</taxon>
        <taxon>Pseudomonadati</taxon>
        <taxon>Pseudomonadota</taxon>
        <taxon>Gammaproteobacteria</taxon>
        <taxon>Pseudomonadales</taxon>
        <taxon>Pseudomonadaceae</taxon>
        <taxon>Ectopseudomonas</taxon>
    </lineage>
</organism>
<dbReference type="AlphaFoldDB" id="A0A2R3QVE2"/>
<accession>A0A2R3QVE2</accession>
<evidence type="ECO:0000256" key="1">
    <source>
        <dbReference type="SAM" id="MobiDB-lite"/>
    </source>
</evidence>
<dbReference type="EMBL" id="CP027657">
    <property type="protein sequence ID" value="AVO55726.1"/>
    <property type="molecule type" value="Genomic_DNA"/>
</dbReference>
<dbReference type="NCBIfam" id="TIGR01551">
    <property type="entry name" value="major_capsid_P2"/>
    <property type="match status" value="1"/>
</dbReference>
<reference evidence="2 3" key="1">
    <citation type="submission" date="2018-03" db="EMBL/GenBank/DDBJ databases">
        <title>Complete genome sequence and methylome analysis of Pseudomonas mendocina NEB 698.</title>
        <authorList>
            <person name="Morgan R.D."/>
        </authorList>
    </citation>
    <scope>NUCLEOTIDE SEQUENCE [LARGE SCALE GENOMIC DNA]</scope>
    <source>
        <strain evidence="2 3">NEB698</strain>
    </source>
</reference>